<dbReference type="EMBL" id="MHCC01000012">
    <property type="protein sequence ID" value="OGY13673.1"/>
    <property type="molecule type" value="Genomic_DNA"/>
</dbReference>
<dbReference type="InterPro" id="IPR029044">
    <property type="entry name" value="Nucleotide-diphossugar_trans"/>
</dbReference>
<dbReference type="SUPFAM" id="SSF53448">
    <property type="entry name" value="Nucleotide-diphospho-sugar transferases"/>
    <property type="match status" value="1"/>
</dbReference>
<sequence>MASPKKTSVSIAMPVYNEEVDLPRNIPVLQKFLRENFKDYDWEIVIADNGPSKDRTGEVGRELEKKYKGVKYMLIPRSGRGGALKEVWLKSKSDIVAYMDIDLSSDLRYFSKLIKAIEKGSDIAIGSRLAKGAKVYGRTLLREVMSRGYNLLIKFFFWTSFNDAQCGFKAMSHEAARKLLPAIEDKAWFFDSEFLVVGECAGLKVTEIPIVWRDDPRSTVKVAKTAMGDLKGLYRLFRTRPWKKLKNEWKV</sequence>
<comment type="caution">
    <text evidence="2">The sequence shown here is derived from an EMBL/GenBank/DDBJ whole genome shotgun (WGS) entry which is preliminary data.</text>
</comment>
<feature type="domain" description="Glycosyltransferase 2-like" evidence="1">
    <location>
        <begin position="10"/>
        <end position="179"/>
    </location>
</feature>
<dbReference type="PANTHER" id="PTHR10859:SF91">
    <property type="entry name" value="DOLICHYL-PHOSPHATE BETA-GLUCOSYLTRANSFERASE"/>
    <property type="match status" value="1"/>
</dbReference>
<organism evidence="2 3">
    <name type="scientific">Candidatus Blackburnbacteria bacterium RIFCSPLOWO2_01_FULL_40_20</name>
    <dbReference type="NCBI Taxonomy" id="1797519"/>
    <lineage>
        <taxon>Bacteria</taxon>
        <taxon>Candidatus Blackburniibacteriota</taxon>
    </lineage>
</organism>
<dbReference type="PANTHER" id="PTHR10859">
    <property type="entry name" value="GLYCOSYL TRANSFERASE"/>
    <property type="match status" value="1"/>
</dbReference>
<dbReference type="AlphaFoldDB" id="A0A1G1VDX5"/>
<dbReference type="Gene3D" id="3.90.550.10">
    <property type="entry name" value="Spore Coat Polysaccharide Biosynthesis Protein SpsA, Chain A"/>
    <property type="match status" value="1"/>
</dbReference>
<reference evidence="2 3" key="1">
    <citation type="journal article" date="2016" name="Nat. Commun.">
        <title>Thousands of microbial genomes shed light on interconnected biogeochemical processes in an aquifer system.</title>
        <authorList>
            <person name="Anantharaman K."/>
            <person name="Brown C.T."/>
            <person name="Hug L.A."/>
            <person name="Sharon I."/>
            <person name="Castelle C.J."/>
            <person name="Probst A.J."/>
            <person name="Thomas B.C."/>
            <person name="Singh A."/>
            <person name="Wilkins M.J."/>
            <person name="Karaoz U."/>
            <person name="Brodie E.L."/>
            <person name="Williams K.H."/>
            <person name="Hubbard S.S."/>
            <person name="Banfield J.F."/>
        </authorList>
    </citation>
    <scope>NUCLEOTIDE SEQUENCE [LARGE SCALE GENOMIC DNA]</scope>
</reference>
<name>A0A1G1VDX5_9BACT</name>
<proteinExistence type="predicted"/>
<dbReference type="Proteomes" id="UP000178659">
    <property type="component" value="Unassembled WGS sequence"/>
</dbReference>
<protein>
    <recommendedName>
        <fullName evidence="1">Glycosyltransferase 2-like domain-containing protein</fullName>
    </recommendedName>
</protein>
<evidence type="ECO:0000313" key="3">
    <source>
        <dbReference type="Proteomes" id="UP000178659"/>
    </source>
</evidence>
<evidence type="ECO:0000259" key="1">
    <source>
        <dbReference type="Pfam" id="PF00535"/>
    </source>
</evidence>
<accession>A0A1G1VDX5</accession>
<dbReference type="Pfam" id="PF00535">
    <property type="entry name" value="Glycos_transf_2"/>
    <property type="match status" value="1"/>
</dbReference>
<dbReference type="InterPro" id="IPR001173">
    <property type="entry name" value="Glyco_trans_2-like"/>
</dbReference>
<dbReference type="GO" id="GO:0006487">
    <property type="term" value="P:protein N-linked glycosylation"/>
    <property type="evidence" value="ECO:0007669"/>
    <property type="project" value="TreeGrafter"/>
</dbReference>
<gene>
    <name evidence="2" type="ORF">A3A77_01310</name>
</gene>
<evidence type="ECO:0000313" key="2">
    <source>
        <dbReference type="EMBL" id="OGY13673.1"/>
    </source>
</evidence>